<dbReference type="PROSITE" id="PS50045">
    <property type="entry name" value="SIGMA54_INTERACT_4"/>
    <property type="match status" value="1"/>
</dbReference>
<dbReference type="SUPFAM" id="SSF52540">
    <property type="entry name" value="P-loop containing nucleoside triphosphate hydrolases"/>
    <property type="match status" value="1"/>
</dbReference>
<name>A0A292YTA2_9BACL</name>
<dbReference type="EMBL" id="BDUF01000109">
    <property type="protein sequence ID" value="GAX91710.1"/>
    <property type="molecule type" value="Genomic_DNA"/>
</dbReference>
<evidence type="ECO:0000256" key="1">
    <source>
        <dbReference type="ARBA" id="ARBA00022741"/>
    </source>
</evidence>
<dbReference type="PROSITE" id="PS00675">
    <property type="entry name" value="SIGMA54_INTERACT_1"/>
    <property type="match status" value="1"/>
</dbReference>
<dbReference type="PROSITE" id="PS00676">
    <property type="entry name" value="SIGMA54_INTERACT_2"/>
    <property type="match status" value="1"/>
</dbReference>
<evidence type="ECO:0000313" key="7">
    <source>
        <dbReference type="Proteomes" id="UP000217785"/>
    </source>
</evidence>
<proteinExistence type="predicted"/>
<dbReference type="InterPro" id="IPR002078">
    <property type="entry name" value="Sigma_54_int"/>
</dbReference>
<evidence type="ECO:0000313" key="6">
    <source>
        <dbReference type="EMBL" id="GAX91710.1"/>
    </source>
</evidence>
<accession>A0A292YTA2</accession>
<dbReference type="InterPro" id="IPR027417">
    <property type="entry name" value="P-loop_NTPase"/>
</dbReference>
<dbReference type="GO" id="GO:0006355">
    <property type="term" value="P:regulation of DNA-templated transcription"/>
    <property type="evidence" value="ECO:0007669"/>
    <property type="project" value="InterPro"/>
</dbReference>
<dbReference type="Gene3D" id="1.10.10.60">
    <property type="entry name" value="Homeodomain-like"/>
    <property type="match status" value="1"/>
</dbReference>
<evidence type="ECO:0000256" key="4">
    <source>
        <dbReference type="ARBA" id="ARBA00029500"/>
    </source>
</evidence>
<dbReference type="GO" id="GO:0003677">
    <property type="term" value="F:DNA binding"/>
    <property type="evidence" value="ECO:0007669"/>
    <property type="project" value="UniProtKB-KW"/>
</dbReference>
<dbReference type="Gene3D" id="3.40.50.300">
    <property type="entry name" value="P-loop containing nucleotide triphosphate hydrolases"/>
    <property type="match status" value="1"/>
</dbReference>
<dbReference type="Pfam" id="PF18024">
    <property type="entry name" value="HTH_50"/>
    <property type="match status" value="1"/>
</dbReference>
<keyword evidence="7" id="KW-1185">Reference proteome</keyword>
<dbReference type="InterPro" id="IPR058031">
    <property type="entry name" value="AAA_lid_NorR"/>
</dbReference>
<dbReference type="AlphaFoldDB" id="A0A292YTA2"/>
<dbReference type="Gene3D" id="1.10.8.60">
    <property type="match status" value="1"/>
</dbReference>
<evidence type="ECO:0000259" key="5">
    <source>
        <dbReference type="PROSITE" id="PS50045"/>
    </source>
</evidence>
<comment type="caution">
    <text evidence="6">The sequence shown here is derived from an EMBL/GenBank/DDBJ whole genome shotgun (WGS) entry which is preliminary data.</text>
</comment>
<dbReference type="InterPro" id="IPR003593">
    <property type="entry name" value="AAA+_ATPase"/>
</dbReference>
<reference evidence="7" key="1">
    <citation type="submission" date="2017-07" db="EMBL/GenBank/DDBJ databases">
        <title>Draft genome sequence of Effusibacillus lacus strain skLN1.</title>
        <authorList>
            <person name="Watanabe M."/>
            <person name="Kojima H."/>
            <person name="Fukui M."/>
        </authorList>
    </citation>
    <scope>NUCLEOTIDE SEQUENCE [LARGE SCALE GENOMIC DNA]</scope>
    <source>
        <strain evidence="7">skLN1</strain>
    </source>
</reference>
<dbReference type="InterPro" id="IPR009057">
    <property type="entry name" value="Homeodomain-like_sf"/>
</dbReference>
<dbReference type="FunFam" id="3.40.50.300:FF:000006">
    <property type="entry name" value="DNA-binding transcriptional regulator NtrC"/>
    <property type="match status" value="1"/>
</dbReference>
<dbReference type="Pfam" id="PF25601">
    <property type="entry name" value="AAA_lid_14"/>
    <property type="match status" value="1"/>
</dbReference>
<dbReference type="SMART" id="SM00382">
    <property type="entry name" value="AAA"/>
    <property type="match status" value="1"/>
</dbReference>
<dbReference type="CDD" id="cd00009">
    <property type="entry name" value="AAA"/>
    <property type="match status" value="1"/>
</dbReference>
<keyword evidence="2" id="KW-0058">Aromatic hydrocarbons catabolism</keyword>
<dbReference type="GO" id="GO:0005524">
    <property type="term" value="F:ATP binding"/>
    <property type="evidence" value="ECO:0007669"/>
    <property type="project" value="UniProtKB-KW"/>
</dbReference>
<keyword evidence="1" id="KW-0547">Nucleotide-binding</keyword>
<dbReference type="Proteomes" id="UP000217785">
    <property type="component" value="Unassembled WGS sequence"/>
</dbReference>
<dbReference type="PANTHER" id="PTHR32071:SF57">
    <property type="entry name" value="C4-DICARBOXYLATE TRANSPORT TRANSCRIPTIONAL REGULATORY PROTEIN DCTD"/>
    <property type="match status" value="1"/>
</dbReference>
<feature type="domain" description="Sigma-54 factor interaction" evidence="5">
    <location>
        <begin position="31"/>
        <end position="260"/>
    </location>
</feature>
<dbReference type="InterPro" id="IPR025943">
    <property type="entry name" value="Sigma_54_int_dom_ATP-bd_2"/>
</dbReference>
<sequence>MKEGNQHSNVSLITNFEPTGASLPKSWADSFIAHSENMKLVKKQVEKVANVSSTILLIGESGVGKEVIARHIHLLGPRCDKPFIKVNCGAIPENLLESELFGYKKGAFTGADPNGKVGYFTQANEGIIFLDEITEMSLHLQVKLLRVIQEREVIPLGGVDPIKLDVQIIAATNKNIEALVEERLFRQDLYYRLNVVPIYIPPLRERPSDIPYLTDHFLTRFNLTYNKQVVLTLDAVDLLKDYPWYGNIRELENTIERIVVTSESSLVNSNMLSDYISRPKAGGGKPNPLVTQLMPLQEALESVEEQLILMAMKQYKSINLAAKALQISQPTMSRKYQKLRIKLEKEQLSESFSPERRQVLESELDKQLRSVSIVLAASLNVESIKALASNITAENPHYRKLQSWLTMIREQEGEIEWSYIWKTTPDNRVINLVADKKLDIKPGQEYKGPPEMINSVLEGMEGKIVISPKYHDMYGDWKSSIVPIKDEKGQVFAVLGVDFSVQYIETQIEKLNRLLKK</sequence>
<protein>
    <recommendedName>
        <fullName evidence="4">HTH-type transcriptional regulatory protein TyrR</fullName>
    </recommendedName>
</protein>
<dbReference type="SUPFAM" id="SSF46689">
    <property type="entry name" value="Homeodomain-like"/>
    <property type="match status" value="1"/>
</dbReference>
<evidence type="ECO:0000256" key="2">
    <source>
        <dbReference type="ARBA" id="ARBA00022797"/>
    </source>
</evidence>
<organism evidence="6 7">
    <name type="scientific">Effusibacillus lacus</name>
    <dbReference type="NCBI Taxonomy" id="1348429"/>
    <lineage>
        <taxon>Bacteria</taxon>
        <taxon>Bacillati</taxon>
        <taxon>Bacillota</taxon>
        <taxon>Bacilli</taxon>
        <taxon>Bacillales</taxon>
        <taxon>Alicyclobacillaceae</taxon>
        <taxon>Effusibacillus</taxon>
    </lineage>
</organism>
<keyword evidence="3" id="KW-0067">ATP-binding</keyword>
<dbReference type="InterPro" id="IPR030828">
    <property type="entry name" value="HTH_TyrR"/>
</dbReference>
<dbReference type="InterPro" id="IPR025662">
    <property type="entry name" value="Sigma_54_int_dom_ATP-bd_1"/>
</dbReference>
<evidence type="ECO:0000256" key="3">
    <source>
        <dbReference type="ARBA" id="ARBA00022840"/>
    </source>
</evidence>
<dbReference type="Pfam" id="PF00158">
    <property type="entry name" value="Sigma54_activat"/>
    <property type="match status" value="1"/>
</dbReference>
<dbReference type="PANTHER" id="PTHR32071">
    <property type="entry name" value="TRANSCRIPTIONAL REGULATORY PROTEIN"/>
    <property type="match status" value="1"/>
</dbReference>
<gene>
    <name evidence="6" type="ORF">EFBL_3400</name>
</gene>